<dbReference type="OrthoDB" id="9814909at2"/>
<gene>
    <name evidence="1" type="ORF">FJU11_06990</name>
</gene>
<dbReference type="Pfam" id="PF00494">
    <property type="entry name" value="SQS_PSY"/>
    <property type="match status" value="1"/>
</dbReference>
<dbReference type="SUPFAM" id="SSF48576">
    <property type="entry name" value="Terpenoid synthases"/>
    <property type="match status" value="1"/>
</dbReference>
<organism evidence="1 2">
    <name type="scientific">Pararhizobium mangrovi</name>
    <dbReference type="NCBI Taxonomy" id="2590452"/>
    <lineage>
        <taxon>Bacteria</taxon>
        <taxon>Pseudomonadati</taxon>
        <taxon>Pseudomonadota</taxon>
        <taxon>Alphaproteobacteria</taxon>
        <taxon>Hyphomicrobiales</taxon>
        <taxon>Rhizobiaceae</taxon>
        <taxon>Rhizobium/Agrobacterium group</taxon>
        <taxon>Pararhizobium</taxon>
    </lineage>
</organism>
<dbReference type="RefSeq" id="WP_141166324.1">
    <property type="nucleotide sequence ID" value="NZ_VHLH01000010.1"/>
</dbReference>
<dbReference type="Gene3D" id="1.10.600.10">
    <property type="entry name" value="Farnesyl Diphosphate Synthase"/>
    <property type="match status" value="1"/>
</dbReference>
<dbReference type="InterPro" id="IPR002060">
    <property type="entry name" value="Squ/phyt_synthse"/>
</dbReference>
<evidence type="ECO:0000313" key="1">
    <source>
        <dbReference type="EMBL" id="TPW29581.1"/>
    </source>
</evidence>
<dbReference type="AlphaFoldDB" id="A0A506U919"/>
<protein>
    <submittedName>
        <fullName evidence="1">Phytoene/squalene synthase family protein</fullName>
    </submittedName>
</protein>
<comment type="caution">
    <text evidence="1">The sequence shown here is derived from an EMBL/GenBank/DDBJ whole genome shotgun (WGS) entry which is preliminary data.</text>
</comment>
<accession>A0A506U919</accession>
<name>A0A506U919_9HYPH</name>
<evidence type="ECO:0000313" key="2">
    <source>
        <dbReference type="Proteomes" id="UP000320314"/>
    </source>
</evidence>
<reference evidence="1 2" key="1">
    <citation type="submission" date="2019-06" db="EMBL/GenBank/DDBJ databases">
        <authorList>
            <person name="Li M."/>
        </authorList>
    </citation>
    <scope>NUCLEOTIDE SEQUENCE [LARGE SCALE GENOMIC DNA]</scope>
    <source>
        <strain evidence="1 2">BGMRC6574</strain>
    </source>
</reference>
<sequence>MAEANETFEHCLRSLRDLDRDRYLACLLTPEAHRGPFAALYAFNGEIARVRDVIHEPMPGEVRLQWWRDLVAGNEHGQAAANPVAAGLMETIRRHDLPRQTFDNYIEARIFDLYDDAMPDRTAFEGYAGETVSAIMQLCAMTISPDAARKSADLAGHAGVALAVAGSILLLPIHRARGQVYVPGDILAATGLDRQSFLAATDREACKRAVDAFVALGNEHLARAREALRTTPEDIFPAFLPAAIAGPVLRRAGKASAALFEEGLTPAQWRRQWWLWRAARLRRF</sequence>
<keyword evidence="2" id="KW-1185">Reference proteome</keyword>
<dbReference type="InterPro" id="IPR008949">
    <property type="entry name" value="Isoprenoid_synthase_dom_sf"/>
</dbReference>
<proteinExistence type="predicted"/>
<dbReference type="EMBL" id="VHLH01000010">
    <property type="protein sequence ID" value="TPW29581.1"/>
    <property type="molecule type" value="Genomic_DNA"/>
</dbReference>
<dbReference type="Proteomes" id="UP000320314">
    <property type="component" value="Unassembled WGS sequence"/>
</dbReference>